<evidence type="ECO:0000313" key="3">
    <source>
        <dbReference type="EMBL" id="CAB4183195.1"/>
    </source>
</evidence>
<feature type="transmembrane region" description="Helical" evidence="1">
    <location>
        <begin position="6"/>
        <end position="25"/>
    </location>
</feature>
<gene>
    <name evidence="3" type="ORF">UFOVP1091_41</name>
    <name evidence="4" type="ORF">UFOVP1335_5</name>
    <name evidence="5" type="ORF">UFOVP1445_41</name>
    <name evidence="2" type="ORF">UFOVP914_26</name>
</gene>
<evidence type="ECO:0000256" key="1">
    <source>
        <dbReference type="SAM" id="Phobius"/>
    </source>
</evidence>
<dbReference type="EMBL" id="LR797381">
    <property type="protein sequence ID" value="CAB4212884.1"/>
    <property type="molecule type" value="Genomic_DNA"/>
</dbReference>
<evidence type="ECO:0000313" key="5">
    <source>
        <dbReference type="EMBL" id="CAB4212884.1"/>
    </source>
</evidence>
<evidence type="ECO:0000313" key="4">
    <source>
        <dbReference type="EMBL" id="CAB4198917.1"/>
    </source>
</evidence>
<organism evidence="4">
    <name type="scientific">uncultured Caudovirales phage</name>
    <dbReference type="NCBI Taxonomy" id="2100421"/>
    <lineage>
        <taxon>Viruses</taxon>
        <taxon>Duplodnaviria</taxon>
        <taxon>Heunggongvirae</taxon>
        <taxon>Uroviricota</taxon>
        <taxon>Caudoviricetes</taxon>
        <taxon>Peduoviridae</taxon>
        <taxon>Maltschvirus</taxon>
        <taxon>Maltschvirus maltsch</taxon>
    </lineage>
</organism>
<name>A0A6J5RX94_9CAUD</name>
<accession>A0A6J5RX94</accession>
<evidence type="ECO:0000313" key="2">
    <source>
        <dbReference type="EMBL" id="CAB4171251.1"/>
    </source>
</evidence>
<protein>
    <submittedName>
        <fullName evidence="4">Uncharacterized protein</fullName>
    </submittedName>
</protein>
<keyword evidence="1" id="KW-1133">Transmembrane helix</keyword>
<reference evidence="4" key="1">
    <citation type="submission" date="2020-05" db="EMBL/GenBank/DDBJ databases">
        <authorList>
            <person name="Chiriac C."/>
            <person name="Salcher M."/>
            <person name="Ghai R."/>
            <person name="Kavagutti S V."/>
        </authorList>
    </citation>
    <scope>NUCLEOTIDE SEQUENCE</scope>
</reference>
<sequence>MTPNQLVFRYFIVVMILIATVYWMTKGDK</sequence>
<dbReference type="EMBL" id="LR796864">
    <property type="protein sequence ID" value="CAB4171251.1"/>
    <property type="molecule type" value="Genomic_DNA"/>
</dbReference>
<dbReference type="EMBL" id="LR797033">
    <property type="protein sequence ID" value="CAB4183195.1"/>
    <property type="molecule type" value="Genomic_DNA"/>
</dbReference>
<keyword evidence="1" id="KW-0812">Transmembrane</keyword>
<proteinExistence type="predicted"/>
<dbReference type="EMBL" id="LR797281">
    <property type="protein sequence ID" value="CAB4198917.1"/>
    <property type="molecule type" value="Genomic_DNA"/>
</dbReference>
<keyword evidence="1" id="KW-0472">Membrane</keyword>